<name>A0ABV5FC82_9FLAO</name>
<reference evidence="2 3" key="1">
    <citation type="submission" date="2024-09" db="EMBL/GenBank/DDBJ databases">
        <authorList>
            <person name="Sun Q."/>
            <person name="Mori K."/>
        </authorList>
    </citation>
    <scope>NUCLEOTIDE SEQUENCE [LARGE SCALE GENOMIC DNA]</scope>
    <source>
        <strain evidence="2 3">CECT 8622</strain>
    </source>
</reference>
<dbReference type="RefSeq" id="WP_379861257.1">
    <property type="nucleotide sequence ID" value="NZ_JBHMFC010000040.1"/>
</dbReference>
<comment type="caution">
    <text evidence="2">The sequence shown here is derived from an EMBL/GenBank/DDBJ whole genome shotgun (WGS) entry which is preliminary data.</text>
</comment>
<dbReference type="Gene3D" id="2.160.20.10">
    <property type="entry name" value="Single-stranded right-handed beta-helix, Pectin lyase-like"/>
    <property type="match status" value="1"/>
</dbReference>
<dbReference type="InterPro" id="IPR012334">
    <property type="entry name" value="Pectin_lyas_fold"/>
</dbReference>
<dbReference type="SUPFAM" id="SSF51126">
    <property type="entry name" value="Pectin lyase-like"/>
    <property type="match status" value="1"/>
</dbReference>
<evidence type="ECO:0000313" key="3">
    <source>
        <dbReference type="Proteomes" id="UP001589585"/>
    </source>
</evidence>
<dbReference type="Gene3D" id="2.60.40.2340">
    <property type="match status" value="1"/>
</dbReference>
<evidence type="ECO:0000313" key="2">
    <source>
        <dbReference type="EMBL" id="MFB9057036.1"/>
    </source>
</evidence>
<keyword evidence="3" id="KW-1185">Reference proteome</keyword>
<dbReference type="EMBL" id="JBHMFC010000040">
    <property type="protein sequence ID" value="MFB9057036.1"/>
    <property type="molecule type" value="Genomic_DNA"/>
</dbReference>
<evidence type="ECO:0000259" key="1">
    <source>
        <dbReference type="Pfam" id="PF16410"/>
    </source>
</evidence>
<dbReference type="InterPro" id="IPR032186">
    <property type="entry name" value="DUF5018"/>
</dbReference>
<dbReference type="InterPro" id="IPR011050">
    <property type="entry name" value="Pectin_lyase_fold/virulence"/>
</dbReference>
<accession>A0ABV5FC82</accession>
<dbReference type="Pfam" id="PF16410">
    <property type="entry name" value="DUF5018"/>
    <property type="match status" value="1"/>
</dbReference>
<gene>
    <name evidence="2" type="ORF">ACFFU9_09815</name>
</gene>
<organism evidence="2 3">
    <name type="scientific">Mariniflexile ostreae</name>
    <dbReference type="NCBI Taxonomy" id="1520892"/>
    <lineage>
        <taxon>Bacteria</taxon>
        <taxon>Pseudomonadati</taxon>
        <taxon>Bacteroidota</taxon>
        <taxon>Flavobacteriia</taxon>
        <taxon>Flavobacteriales</taxon>
        <taxon>Flavobacteriaceae</taxon>
        <taxon>Mariniflexile</taxon>
    </lineage>
</organism>
<protein>
    <submittedName>
        <fullName evidence="2">DUF5018 domain-containing protein</fullName>
    </submittedName>
</protein>
<proteinExistence type="predicted"/>
<feature type="domain" description="DUF5018" evidence="1">
    <location>
        <begin position="49"/>
        <end position="148"/>
    </location>
</feature>
<dbReference type="Proteomes" id="UP001589585">
    <property type="component" value="Unassembled WGS sequence"/>
</dbReference>
<sequence length="530" mass="58510">MKKSSKSKGLNRNVGIINDFELKNVFELKWLVVVLFLIPVFSCSSSPNIEDEIVKSSSKQITSFIFTVLQNGTLVQDIHGVIDEDAKTVKLTVPYGTNVSALVPSISMSDKVSIIPNSGKAQDFRNPIKYSVIAEDASVVFYTVSVGIDEIANGSLLQVGDPGVQIDQSKFDENYPQMSRWAKAGVEGGIPFIDSFEKTSSIMPGNSESINAAISSLSAVLENGEKGLITLKEGMYTIDASVIMKSNVSLIGESRDGVVCSISMNGGDAFSFNNVQKCGLYNLTITGSWSEPKYNWNYGIPQNREFTNDNISVRLKSGTKNCWLDNVQILNSARDPLRCPADHNTFRNLIIDGCKRKSGGAEGYFFIQGRDNLITGCQVTRIRHISLQGDNVEYNVVYNNDFRQEISFHSGDNGNNLIEFNRITLPSDMPPIEAGETGPYPETENGKPIYFAIMGPWSTQHTNSANPNFIYRNDCKQFNHNYGTNTPWSNANQVYFGPEKLGLSIQERIDNFPEYDKGVPSGGTLYAVKL</sequence>